<feature type="domain" description="Carbohydrate kinase FGGY N-terminal" evidence="7">
    <location>
        <begin position="5"/>
        <end position="249"/>
    </location>
</feature>
<evidence type="ECO:0000256" key="1">
    <source>
        <dbReference type="ARBA" id="ARBA00009156"/>
    </source>
</evidence>
<dbReference type="InterPro" id="IPR043129">
    <property type="entry name" value="ATPase_NBD"/>
</dbReference>
<dbReference type="AlphaFoldDB" id="A0A1G6QWG3"/>
<dbReference type="OrthoDB" id="9782710at2"/>
<evidence type="ECO:0000259" key="8">
    <source>
        <dbReference type="Pfam" id="PF02782"/>
    </source>
</evidence>
<keyword evidence="2" id="KW-0119">Carbohydrate metabolism</keyword>
<evidence type="ECO:0000256" key="2">
    <source>
        <dbReference type="ARBA" id="ARBA00022629"/>
    </source>
</evidence>
<comment type="similarity">
    <text evidence="1 5">Belongs to the FGGY kinase family.</text>
</comment>
<dbReference type="EMBL" id="FMYG01000009">
    <property type="protein sequence ID" value="SDC96652.1"/>
    <property type="molecule type" value="Genomic_DNA"/>
</dbReference>
<feature type="region of interest" description="Disordered" evidence="6">
    <location>
        <begin position="520"/>
        <end position="578"/>
    </location>
</feature>
<keyword evidence="2" id="KW-0859">Xylose metabolism</keyword>
<keyword evidence="4 5" id="KW-0418">Kinase</keyword>
<evidence type="ECO:0000256" key="4">
    <source>
        <dbReference type="ARBA" id="ARBA00022777"/>
    </source>
</evidence>
<dbReference type="InterPro" id="IPR018484">
    <property type="entry name" value="FGGY_N"/>
</dbReference>
<dbReference type="InterPro" id="IPR018485">
    <property type="entry name" value="FGGY_C"/>
</dbReference>
<evidence type="ECO:0000313" key="9">
    <source>
        <dbReference type="EMBL" id="SDC96652.1"/>
    </source>
</evidence>
<keyword evidence="3 5" id="KW-0808">Transferase</keyword>
<dbReference type="InterPro" id="IPR050406">
    <property type="entry name" value="FGGY_Carb_Kinase"/>
</dbReference>
<protein>
    <submittedName>
        <fullName evidence="9">Xylulokinase</fullName>
    </submittedName>
</protein>
<dbReference type="STRING" id="993073.AS029_15585"/>
<gene>
    <name evidence="9" type="ORF">SAMN05216418_3408</name>
</gene>
<reference evidence="9 10" key="1">
    <citation type="submission" date="2016-09" db="EMBL/GenBank/DDBJ databases">
        <authorList>
            <person name="Capua I."/>
            <person name="De Benedictis P."/>
            <person name="Joannis T."/>
            <person name="Lombin L.H."/>
            <person name="Cattoli G."/>
        </authorList>
    </citation>
    <scope>NUCLEOTIDE SEQUENCE [LARGE SCALE GENOMIC DNA]</scope>
    <source>
        <strain evidence="9 10">NIO-1002</strain>
    </source>
</reference>
<evidence type="ECO:0000313" key="10">
    <source>
        <dbReference type="Proteomes" id="UP000183203"/>
    </source>
</evidence>
<dbReference type="PANTHER" id="PTHR43095">
    <property type="entry name" value="SUGAR KINASE"/>
    <property type="match status" value="1"/>
</dbReference>
<dbReference type="GO" id="GO:0016301">
    <property type="term" value="F:kinase activity"/>
    <property type="evidence" value="ECO:0007669"/>
    <property type="project" value="UniProtKB-KW"/>
</dbReference>
<dbReference type="SUPFAM" id="SSF53067">
    <property type="entry name" value="Actin-like ATPase domain"/>
    <property type="match status" value="2"/>
</dbReference>
<dbReference type="Pfam" id="PF02782">
    <property type="entry name" value="FGGY_C"/>
    <property type="match status" value="1"/>
</dbReference>
<dbReference type="GO" id="GO:0016773">
    <property type="term" value="F:phosphotransferase activity, alcohol group as acceptor"/>
    <property type="evidence" value="ECO:0007669"/>
    <property type="project" value="InterPro"/>
</dbReference>
<evidence type="ECO:0000256" key="6">
    <source>
        <dbReference type="SAM" id="MobiDB-lite"/>
    </source>
</evidence>
<dbReference type="PANTHER" id="PTHR43095:SF5">
    <property type="entry name" value="XYLULOSE KINASE"/>
    <property type="match status" value="1"/>
</dbReference>
<dbReference type="PROSITE" id="PS00445">
    <property type="entry name" value="FGGY_KINASES_2"/>
    <property type="match status" value="1"/>
</dbReference>
<dbReference type="InterPro" id="IPR018483">
    <property type="entry name" value="Carb_kinase_FGGY_CS"/>
</dbReference>
<feature type="compositionally biased region" description="Low complexity" evidence="6">
    <location>
        <begin position="554"/>
        <end position="565"/>
    </location>
</feature>
<organism evidence="9 10">
    <name type="scientific">Microbacterium enclense</name>
    <dbReference type="NCBI Taxonomy" id="993073"/>
    <lineage>
        <taxon>Bacteria</taxon>
        <taxon>Bacillati</taxon>
        <taxon>Actinomycetota</taxon>
        <taxon>Actinomycetes</taxon>
        <taxon>Micrococcales</taxon>
        <taxon>Microbacteriaceae</taxon>
        <taxon>Microbacterium</taxon>
    </lineage>
</organism>
<dbReference type="Pfam" id="PF00370">
    <property type="entry name" value="FGGY_N"/>
    <property type="match status" value="1"/>
</dbReference>
<evidence type="ECO:0000259" key="7">
    <source>
        <dbReference type="Pfam" id="PF00370"/>
    </source>
</evidence>
<proteinExistence type="inferred from homology"/>
<dbReference type="PIRSF" id="PIRSF000538">
    <property type="entry name" value="GlpK"/>
    <property type="match status" value="1"/>
</dbReference>
<feature type="domain" description="Carbohydrate kinase FGGY C-terminal" evidence="8">
    <location>
        <begin position="260"/>
        <end position="444"/>
    </location>
</feature>
<dbReference type="Gene3D" id="3.30.420.40">
    <property type="match status" value="2"/>
</dbReference>
<dbReference type="InterPro" id="IPR000577">
    <property type="entry name" value="Carb_kinase_FGGY"/>
</dbReference>
<accession>A0A1G6QWG3</accession>
<dbReference type="RefSeq" id="WP_058233505.1">
    <property type="nucleotide sequence ID" value="NZ_FMYG01000009.1"/>
</dbReference>
<dbReference type="Proteomes" id="UP000183203">
    <property type="component" value="Unassembled WGS sequence"/>
</dbReference>
<evidence type="ECO:0000256" key="5">
    <source>
        <dbReference type="RuleBase" id="RU003733"/>
    </source>
</evidence>
<name>A0A1G6QWG3_9MICO</name>
<dbReference type="GO" id="GO:0042732">
    <property type="term" value="P:D-xylose metabolic process"/>
    <property type="evidence" value="ECO:0007669"/>
    <property type="project" value="UniProtKB-KW"/>
</dbReference>
<evidence type="ECO:0000256" key="3">
    <source>
        <dbReference type="ARBA" id="ARBA00022679"/>
    </source>
</evidence>
<feature type="compositionally biased region" description="Low complexity" evidence="6">
    <location>
        <begin position="520"/>
        <end position="538"/>
    </location>
</feature>
<sequence length="578" mass="59006">MTPAVLGIDAGTTAVKAVLYSLEGETLAAGHRSVAVVRTPDGGAESDIDLVWEAVVGAVRQALSQARSTAPDVVAIGVTGQGDGAWLVDAEGRPVRPAALWLDGRNADRVTAWQRDGRDAAVIAATGSASFPGTLPVLLDGFAETEPDVLARAAHHLNCKDSVRHRLAGEVATDPSEASRTYLDPATLAYSDEMIDALDHRRFAHLLPPVRAPHERGGTLTDDAAAELGLRAGVPVAIGLVDSAACPVGLGALADQDGWVVLGTTATVAVNRVDRAAADSGIGILIPTGRGTQVLEALSSMVGTPNLDWVRGTLGLADRSWTELERLARTAPDGSGGVIYLPYGSPSGERAPFVDAAASASWVGMNVTTTPAQLLRSVFEGLAFSVAECLDLLDAADRVPVCGGGARSDLLCQLLADVSGRTIVRTADPEVGARGAATVALVAAGLADDLETAVRVFPADSVEFTPRPSPALAAAREVFARVRAALRPEWPALRSLGRLAAAAPPAGTGETAAVAHTPQVAAAAPAADDSEPPAAARADVSEPPAAARADVERTAAAAPAAHLDAPSLDVPAPERTSA</sequence>